<dbReference type="EMBL" id="CVRI01000054">
    <property type="protein sequence ID" value="CRL00443.1"/>
    <property type="molecule type" value="Genomic_DNA"/>
</dbReference>
<evidence type="ECO:0000313" key="1">
    <source>
        <dbReference type="EMBL" id="CRL00443.1"/>
    </source>
</evidence>
<protein>
    <submittedName>
        <fullName evidence="1">CLUMA_CG013707, isoform A</fullName>
    </submittedName>
</protein>
<dbReference type="Proteomes" id="UP000183832">
    <property type="component" value="Unassembled WGS sequence"/>
</dbReference>
<dbReference type="OrthoDB" id="3176171at2759"/>
<accession>A0A1J1IJN4</accession>
<evidence type="ECO:0000313" key="2">
    <source>
        <dbReference type="Proteomes" id="UP000183832"/>
    </source>
</evidence>
<sequence length="83" mass="9505">MKQKLDDNDNDDDNDRTEKTVITLANDRRWNNSKLFPQGSATSKTECGVALTNKQCNLVTSKRYYNNKYINNIDSSACSSFIY</sequence>
<gene>
    <name evidence="1" type="ORF">CLUMA_CG013707</name>
</gene>
<organism evidence="1 2">
    <name type="scientific">Clunio marinus</name>
    <dbReference type="NCBI Taxonomy" id="568069"/>
    <lineage>
        <taxon>Eukaryota</taxon>
        <taxon>Metazoa</taxon>
        <taxon>Ecdysozoa</taxon>
        <taxon>Arthropoda</taxon>
        <taxon>Hexapoda</taxon>
        <taxon>Insecta</taxon>
        <taxon>Pterygota</taxon>
        <taxon>Neoptera</taxon>
        <taxon>Endopterygota</taxon>
        <taxon>Diptera</taxon>
        <taxon>Nematocera</taxon>
        <taxon>Chironomoidea</taxon>
        <taxon>Chironomidae</taxon>
        <taxon>Clunio</taxon>
    </lineage>
</organism>
<keyword evidence="2" id="KW-1185">Reference proteome</keyword>
<dbReference type="AlphaFoldDB" id="A0A1J1IJN4"/>
<proteinExistence type="predicted"/>
<name>A0A1J1IJN4_9DIPT</name>
<reference evidence="1 2" key="1">
    <citation type="submission" date="2015-04" db="EMBL/GenBank/DDBJ databases">
        <authorList>
            <person name="Syromyatnikov M.Y."/>
            <person name="Popov V.N."/>
        </authorList>
    </citation>
    <scope>NUCLEOTIDE SEQUENCE [LARGE SCALE GENOMIC DNA]</scope>
</reference>